<comment type="caution">
    <text evidence="1">The sequence shown here is derived from an EMBL/GenBank/DDBJ whole genome shotgun (WGS) entry which is preliminary data.</text>
</comment>
<name>T0IZ32_9SPHN</name>
<organism evidence="1 2">
    <name type="scientific">Sphingobium lactosutens DS20</name>
    <dbReference type="NCBI Taxonomy" id="1331060"/>
    <lineage>
        <taxon>Bacteria</taxon>
        <taxon>Pseudomonadati</taxon>
        <taxon>Pseudomonadota</taxon>
        <taxon>Alphaproteobacteria</taxon>
        <taxon>Sphingomonadales</taxon>
        <taxon>Sphingomonadaceae</taxon>
        <taxon>Sphingobium</taxon>
    </lineage>
</organism>
<evidence type="ECO:0000313" key="1">
    <source>
        <dbReference type="EMBL" id="EQB14929.1"/>
    </source>
</evidence>
<keyword evidence="2" id="KW-1185">Reference proteome</keyword>
<gene>
    <name evidence="1" type="ORF">RLDS_12220</name>
</gene>
<protein>
    <submittedName>
        <fullName evidence="1">Uncharacterized protein</fullName>
    </submittedName>
</protein>
<dbReference type="AlphaFoldDB" id="T0IZ32"/>
<accession>T0IZ32</accession>
<dbReference type="PATRIC" id="fig|1331060.3.peg.2319"/>
<dbReference type="EMBL" id="ATDP01000089">
    <property type="protein sequence ID" value="EQB14929.1"/>
    <property type="molecule type" value="Genomic_DNA"/>
</dbReference>
<reference evidence="1 2" key="1">
    <citation type="journal article" date="2013" name="Genome Announc.">
        <title>Draft Genome Sequence of Sphingobium lactosutens Strain DS20T, Isolated from a Hexachlorocyclohexane Dumpsite.</title>
        <authorList>
            <person name="Kumar R."/>
            <person name="Dwivedi V."/>
            <person name="Negi V."/>
            <person name="Khurana J.P."/>
            <person name="Lal R."/>
        </authorList>
    </citation>
    <scope>NUCLEOTIDE SEQUENCE [LARGE SCALE GENOMIC DNA]</scope>
    <source>
        <strain evidence="1 2">DS20</strain>
    </source>
</reference>
<sequence length="69" mass="7738">MTQLNATASVHYEEQQFVAYLRLLNAKAEDASWKEVADRATLRSGHGRGMQPAIRGSHFGRAQWLSHKG</sequence>
<evidence type="ECO:0000313" key="2">
    <source>
        <dbReference type="Proteomes" id="UP000015531"/>
    </source>
</evidence>
<dbReference type="Proteomes" id="UP000015531">
    <property type="component" value="Unassembled WGS sequence"/>
</dbReference>
<proteinExistence type="predicted"/>